<keyword evidence="1" id="KW-1133">Transmembrane helix</keyword>
<protein>
    <submittedName>
        <fullName evidence="2">Uncharacterized protein</fullName>
    </submittedName>
</protein>
<keyword evidence="1" id="KW-0472">Membrane</keyword>
<evidence type="ECO:0000256" key="1">
    <source>
        <dbReference type="SAM" id="Phobius"/>
    </source>
</evidence>
<gene>
    <name evidence="2" type="ORF">FRY98_14785</name>
</gene>
<feature type="transmembrane region" description="Helical" evidence="1">
    <location>
        <begin position="214"/>
        <end position="233"/>
    </location>
</feature>
<feature type="transmembrane region" description="Helical" evidence="1">
    <location>
        <begin position="75"/>
        <end position="97"/>
    </location>
</feature>
<dbReference type="Proteomes" id="UP000325218">
    <property type="component" value="Unassembled WGS sequence"/>
</dbReference>
<feature type="transmembrane region" description="Helical" evidence="1">
    <location>
        <begin position="146"/>
        <end position="170"/>
    </location>
</feature>
<sequence>MNEMRLLKFLDGFRGLFERFGVDYPVMRRILQIKLTMDGRRVPTIIGKARKKADRAGHKLYDGQEAEKNQFFSSLWLYLIFGALSSMFVALGDNFIFQMSLVFGILMFMVMTSLISDFSSVLLDIRDRHILFSKPVTPRTIGMAKTLHIFIYMFCLTGALGVVPFAVGLYRHGVVFALLFVAELIWMDLLIVVFTALMYLAVLKFFDGERLKDLINYVQIGLTIGLALGYQLLFRLFEFVDLQAAIQPRWWQFLVPPVWFGAPYEVLIHGDSNRVLLVLSLLALFVPVAAILVYIRVMPSLEKYLQKLADPGTRKKEGAGKAVKTISRLLCASAKEQVFFRFAWTMMGNEREFKLKVYPSLGFSLIFPLIFLFAMGEGRGFAGLPGTSKYLFIYFCALLVPSVLIMLRYSGSYKAAWVYRVLPLGEDVVPIYRGTLIAAIVRLVLPVYVLEAALFTVLFGWRILPDLIVAGLAILVYSVLCFGYLSKALPFSERFETAQQSDGLRTIPLMLLLGGMALVHYAATLLSFGVYIYAALLLAANWVLWQRGFAVKTRG</sequence>
<feature type="transmembrane region" description="Helical" evidence="1">
    <location>
        <begin position="275"/>
        <end position="297"/>
    </location>
</feature>
<dbReference type="EMBL" id="VSDO01000003">
    <property type="protein sequence ID" value="TYA12004.1"/>
    <property type="molecule type" value="Genomic_DNA"/>
</dbReference>
<dbReference type="AlphaFoldDB" id="A0A5D0CRQ3"/>
<dbReference type="RefSeq" id="WP_148453205.1">
    <property type="nucleotide sequence ID" value="NZ_VSDO01000003.1"/>
</dbReference>
<reference evidence="2 3" key="1">
    <citation type="submission" date="2019-08" db="EMBL/GenBank/DDBJ databases">
        <title>Genome sequencing of Paenibacillus faecis DSM 23593(T).</title>
        <authorList>
            <person name="Kook J.-K."/>
            <person name="Park S.-N."/>
            <person name="Lim Y.K."/>
        </authorList>
    </citation>
    <scope>NUCLEOTIDE SEQUENCE [LARGE SCALE GENOMIC DNA]</scope>
    <source>
        <strain evidence="2 3">DSM 23593</strain>
    </source>
</reference>
<feature type="transmembrane region" description="Helical" evidence="1">
    <location>
        <begin position="103"/>
        <end position="125"/>
    </location>
</feature>
<organism evidence="2 3">
    <name type="scientific">Paenibacillus faecis</name>
    <dbReference type="NCBI Taxonomy" id="862114"/>
    <lineage>
        <taxon>Bacteria</taxon>
        <taxon>Bacillati</taxon>
        <taxon>Bacillota</taxon>
        <taxon>Bacilli</taxon>
        <taxon>Bacillales</taxon>
        <taxon>Paenibacillaceae</taxon>
        <taxon>Paenibacillus</taxon>
    </lineage>
</organism>
<keyword evidence="1" id="KW-0812">Transmembrane</keyword>
<comment type="caution">
    <text evidence="2">The sequence shown here is derived from an EMBL/GenBank/DDBJ whole genome shotgun (WGS) entry which is preliminary data.</text>
</comment>
<proteinExistence type="predicted"/>
<feature type="transmembrane region" description="Helical" evidence="1">
    <location>
        <begin position="431"/>
        <end position="461"/>
    </location>
</feature>
<feature type="transmembrane region" description="Helical" evidence="1">
    <location>
        <begin position="506"/>
        <end position="522"/>
    </location>
</feature>
<feature type="transmembrane region" description="Helical" evidence="1">
    <location>
        <begin position="357"/>
        <end position="376"/>
    </location>
</feature>
<accession>A0A5D0CRQ3</accession>
<feature type="transmembrane region" description="Helical" evidence="1">
    <location>
        <begin position="467"/>
        <end position="485"/>
    </location>
</feature>
<feature type="transmembrane region" description="Helical" evidence="1">
    <location>
        <begin position="391"/>
        <end position="410"/>
    </location>
</feature>
<keyword evidence="3" id="KW-1185">Reference proteome</keyword>
<evidence type="ECO:0000313" key="2">
    <source>
        <dbReference type="EMBL" id="TYA12004.1"/>
    </source>
</evidence>
<evidence type="ECO:0000313" key="3">
    <source>
        <dbReference type="Proteomes" id="UP000325218"/>
    </source>
</evidence>
<name>A0A5D0CRQ3_9BACL</name>
<feature type="transmembrane region" description="Helical" evidence="1">
    <location>
        <begin position="176"/>
        <end position="202"/>
    </location>
</feature>
<dbReference type="OrthoDB" id="2659138at2"/>
<feature type="transmembrane region" description="Helical" evidence="1">
    <location>
        <begin position="528"/>
        <end position="545"/>
    </location>
</feature>